<evidence type="ECO:0000256" key="4">
    <source>
        <dbReference type="PROSITE-ProRule" id="PRU00335"/>
    </source>
</evidence>
<dbReference type="PROSITE" id="PS50977">
    <property type="entry name" value="HTH_TETR_2"/>
    <property type="match status" value="1"/>
</dbReference>
<dbReference type="PANTHER" id="PTHR30055">
    <property type="entry name" value="HTH-TYPE TRANSCRIPTIONAL REGULATOR RUTR"/>
    <property type="match status" value="1"/>
</dbReference>
<evidence type="ECO:0000256" key="5">
    <source>
        <dbReference type="SAM" id="MobiDB-lite"/>
    </source>
</evidence>
<evidence type="ECO:0000256" key="1">
    <source>
        <dbReference type="ARBA" id="ARBA00023015"/>
    </source>
</evidence>
<dbReference type="Gene3D" id="1.10.357.10">
    <property type="entry name" value="Tetracycline Repressor, domain 2"/>
    <property type="match status" value="1"/>
</dbReference>
<evidence type="ECO:0000256" key="3">
    <source>
        <dbReference type="ARBA" id="ARBA00023163"/>
    </source>
</evidence>
<protein>
    <submittedName>
        <fullName evidence="7">TetR/AcrR family transcriptional regulator</fullName>
    </submittedName>
</protein>
<dbReference type="PANTHER" id="PTHR30055:SF234">
    <property type="entry name" value="HTH-TYPE TRANSCRIPTIONAL REGULATOR BETI"/>
    <property type="match status" value="1"/>
</dbReference>
<gene>
    <name evidence="7" type="ORF">IF651_00840</name>
</gene>
<dbReference type="InterPro" id="IPR050109">
    <property type="entry name" value="HTH-type_TetR-like_transc_reg"/>
</dbReference>
<dbReference type="GO" id="GO:0003700">
    <property type="term" value="F:DNA-binding transcription factor activity"/>
    <property type="evidence" value="ECO:0007669"/>
    <property type="project" value="TreeGrafter"/>
</dbReference>
<keyword evidence="2 4" id="KW-0238">DNA-binding</keyword>
<dbReference type="Proteomes" id="UP000610846">
    <property type="component" value="Unassembled WGS sequence"/>
</dbReference>
<sequence>MTETTSTGARTERARPLSRAERRDAIAAATMPLLVEHGTAVTTRQIAEAAGVAEGTLFRAFEDKDELLRAAVVLALDPQPLVDAIADVPGADLRELVRGLAHLLAEAQRVGMRVFSVAHQVLGARAAAPGAGSRAKVERLRVSRHGVDERQRANRAVVVALEARLSPHESELRVPPPVAAAVVSSLVFGTAVPHLTGGAGLEPDQVADLLLHGISEPTGTDPSP</sequence>
<keyword evidence="1" id="KW-0805">Transcription regulation</keyword>
<feature type="domain" description="HTH tetR-type" evidence="6">
    <location>
        <begin position="20"/>
        <end position="79"/>
    </location>
</feature>
<dbReference type="Pfam" id="PF00440">
    <property type="entry name" value="TetR_N"/>
    <property type="match status" value="1"/>
</dbReference>
<dbReference type="InterPro" id="IPR009057">
    <property type="entry name" value="Homeodomain-like_sf"/>
</dbReference>
<feature type="region of interest" description="Disordered" evidence="5">
    <location>
        <begin position="1"/>
        <end position="21"/>
    </location>
</feature>
<dbReference type="AlphaFoldDB" id="A0A927G619"/>
<dbReference type="EMBL" id="JACYHB010000001">
    <property type="protein sequence ID" value="MBD8077608.1"/>
    <property type="molecule type" value="Genomic_DNA"/>
</dbReference>
<dbReference type="RefSeq" id="WP_191827193.1">
    <property type="nucleotide sequence ID" value="NZ_JACYHB010000001.1"/>
</dbReference>
<organism evidence="7 8">
    <name type="scientific">Cellulosimicrobium arenosum</name>
    <dbReference type="NCBI Taxonomy" id="2708133"/>
    <lineage>
        <taxon>Bacteria</taxon>
        <taxon>Bacillati</taxon>
        <taxon>Actinomycetota</taxon>
        <taxon>Actinomycetes</taxon>
        <taxon>Micrococcales</taxon>
        <taxon>Promicromonosporaceae</taxon>
        <taxon>Cellulosimicrobium</taxon>
    </lineage>
</organism>
<dbReference type="SUPFAM" id="SSF46689">
    <property type="entry name" value="Homeodomain-like"/>
    <property type="match status" value="1"/>
</dbReference>
<name>A0A927G619_9MICO</name>
<accession>A0A927G619</accession>
<dbReference type="InterPro" id="IPR001647">
    <property type="entry name" value="HTH_TetR"/>
</dbReference>
<reference evidence="7" key="2">
    <citation type="submission" date="2020-09" db="EMBL/GenBank/DDBJ databases">
        <authorList>
            <person name="Yu Y."/>
        </authorList>
    </citation>
    <scope>NUCLEOTIDE SEQUENCE</scope>
    <source>
        <strain evidence="7">KCTC 49039</strain>
    </source>
</reference>
<evidence type="ECO:0000313" key="8">
    <source>
        <dbReference type="Proteomes" id="UP000610846"/>
    </source>
</evidence>
<reference evidence="7" key="1">
    <citation type="journal article" date="2018" name="Curr. Microbiol.">
        <title>Cellulosimicrobium arenosum sp. nov., Isolated from Marine Sediment Sand.</title>
        <authorList>
            <person name="Oh M."/>
            <person name="Kim J.H."/>
            <person name="Yoon J.H."/>
            <person name="Schumann P."/>
            <person name="Kim W."/>
        </authorList>
    </citation>
    <scope>NUCLEOTIDE SEQUENCE</scope>
    <source>
        <strain evidence="7">KCTC 49039</strain>
    </source>
</reference>
<feature type="compositionally biased region" description="Basic and acidic residues" evidence="5">
    <location>
        <begin position="10"/>
        <end position="21"/>
    </location>
</feature>
<dbReference type="PRINTS" id="PR00455">
    <property type="entry name" value="HTHTETR"/>
</dbReference>
<keyword evidence="8" id="KW-1185">Reference proteome</keyword>
<dbReference type="GO" id="GO:0000976">
    <property type="term" value="F:transcription cis-regulatory region binding"/>
    <property type="evidence" value="ECO:0007669"/>
    <property type="project" value="TreeGrafter"/>
</dbReference>
<feature type="DNA-binding region" description="H-T-H motif" evidence="4">
    <location>
        <begin position="42"/>
        <end position="61"/>
    </location>
</feature>
<proteinExistence type="predicted"/>
<evidence type="ECO:0000259" key="6">
    <source>
        <dbReference type="PROSITE" id="PS50977"/>
    </source>
</evidence>
<evidence type="ECO:0000313" key="7">
    <source>
        <dbReference type="EMBL" id="MBD8077608.1"/>
    </source>
</evidence>
<comment type="caution">
    <text evidence="7">The sequence shown here is derived from an EMBL/GenBank/DDBJ whole genome shotgun (WGS) entry which is preliminary data.</text>
</comment>
<keyword evidence="3" id="KW-0804">Transcription</keyword>
<evidence type="ECO:0000256" key="2">
    <source>
        <dbReference type="ARBA" id="ARBA00023125"/>
    </source>
</evidence>